<dbReference type="InterPro" id="IPR001374">
    <property type="entry name" value="R3H_dom"/>
</dbReference>
<proteinExistence type="predicted"/>
<accession>A0A9D1GRR2</accession>
<dbReference type="PANTHER" id="PTHR35800">
    <property type="entry name" value="PROTEIN JAG"/>
    <property type="match status" value="1"/>
</dbReference>
<gene>
    <name evidence="2" type="ORF">IAD46_00795</name>
</gene>
<reference evidence="2" key="2">
    <citation type="journal article" date="2021" name="PeerJ">
        <title>Extensive microbial diversity within the chicken gut microbiome revealed by metagenomics and culture.</title>
        <authorList>
            <person name="Gilroy R."/>
            <person name="Ravi A."/>
            <person name="Getino M."/>
            <person name="Pursley I."/>
            <person name="Horton D.L."/>
            <person name="Alikhan N.F."/>
            <person name="Baker D."/>
            <person name="Gharbi K."/>
            <person name="Hall N."/>
            <person name="Watson M."/>
            <person name="Adriaenssens E.M."/>
            <person name="Foster-Nyarko E."/>
            <person name="Jarju S."/>
            <person name="Secka A."/>
            <person name="Antonio M."/>
            <person name="Oren A."/>
            <person name="Chaudhuri R.R."/>
            <person name="La Ragione R."/>
            <person name="Hildebrand F."/>
            <person name="Pallen M.J."/>
        </authorList>
    </citation>
    <scope>NUCLEOTIDE SEQUENCE</scope>
    <source>
        <strain evidence="2">ChiW17-6978</strain>
    </source>
</reference>
<reference evidence="2" key="1">
    <citation type="submission" date="2020-10" db="EMBL/GenBank/DDBJ databases">
        <authorList>
            <person name="Gilroy R."/>
        </authorList>
    </citation>
    <scope>NUCLEOTIDE SEQUENCE</scope>
    <source>
        <strain evidence="2">ChiW17-6978</strain>
    </source>
</reference>
<dbReference type="PANTHER" id="PTHR35800:SF1">
    <property type="entry name" value="RNA-BINDING PROTEIN KHPB"/>
    <property type="match status" value="1"/>
</dbReference>
<comment type="caution">
    <text evidence="2">The sequence shown here is derived from an EMBL/GenBank/DDBJ whole genome shotgun (WGS) entry which is preliminary data.</text>
</comment>
<dbReference type="EMBL" id="DVLF01000028">
    <property type="protein sequence ID" value="HIT49541.1"/>
    <property type="molecule type" value="Genomic_DNA"/>
</dbReference>
<dbReference type="CDD" id="cd02644">
    <property type="entry name" value="R3H_jag"/>
    <property type="match status" value="1"/>
</dbReference>
<dbReference type="GO" id="GO:0003723">
    <property type="term" value="F:RNA binding"/>
    <property type="evidence" value="ECO:0007669"/>
    <property type="project" value="InterPro"/>
</dbReference>
<dbReference type="NCBIfam" id="NF041568">
    <property type="entry name" value="Jag_EloR"/>
    <property type="match status" value="1"/>
</dbReference>
<name>A0A9D1GRR2_9MOLU</name>
<organism evidence="2 3">
    <name type="scientific">Candidatus Pelethenecus faecipullorum</name>
    <dbReference type="NCBI Taxonomy" id="2840900"/>
    <lineage>
        <taxon>Bacteria</taxon>
        <taxon>Bacillati</taxon>
        <taxon>Mycoplasmatota</taxon>
        <taxon>Mollicutes</taxon>
        <taxon>Candidatus Pelethenecus</taxon>
    </lineage>
</organism>
<sequence length="199" mass="22611">MQKKVEIIAPTIDDAMEEAVKKLHVSQEKIFINVLGELPEGLNCEALMDVNLTLEGKRYLEGILKALNVGYQLEARSVGENQIYYNIDSNENPLLIGIKGKTLEALQVLIRNLISTYTKEKIVTSLDIGAYKSNRTHQLEILATKTAKEVAKTKIAVKLDPMNSYERRIIHEKLSDWRDVYTESEGEKEERAIVIKPRN</sequence>
<keyword evidence="2" id="KW-0238">DNA-binding</keyword>
<dbReference type="GO" id="GO:0003677">
    <property type="term" value="F:DNA binding"/>
    <property type="evidence" value="ECO:0007669"/>
    <property type="project" value="UniProtKB-KW"/>
</dbReference>
<dbReference type="InterPro" id="IPR015946">
    <property type="entry name" value="KH_dom-like_a/b"/>
</dbReference>
<dbReference type="InterPro" id="IPR039247">
    <property type="entry name" value="KhpB"/>
</dbReference>
<evidence type="ECO:0000259" key="1">
    <source>
        <dbReference type="PROSITE" id="PS51061"/>
    </source>
</evidence>
<dbReference type="InterPro" id="IPR036867">
    <property type="entry name" value="R3H_dom_sf"/>
</dbReference>
<feature type="domain" description="R3H" evidence="1">
    <location>
        <begin position="133"/>
        <end position="199"/>
    </location>
</feature>
<evidence type="ECO:0000313" key="3">
    <source>
        <dbReference type="Proteomes" id="UP000886758"/>
    </source>
</evidence>
<dbReference type="Proteomes" id="UP000886758">
    <property type="component" value="Unassembled WGS sequence"/>
</dbReference>
<dbReference type="InterPro" id="IPR034079">
    <property type="entry name" value="R3H_KhpB"/>
</dbReference>
<dbReference type="Gene3D" id="3.30.1370.50">
    <property type="entry name" value="R3H-like domain"/>
    <property type="match status" value="1"/>
</dbReference>
<dbReference type="Gene3D" id="3.30.300.20">
    <property type="match status" value="1"/>
</dbReference>
<dbReference type="SUPFAM" id="SSF82708">
    <property type="entry name" value="R3H domain"/>
    <property type="match status" value="1"/>
</dbReference>
<protein>
    <submittedName>
        <fullName evidence="2">Single-stranded DNA-binding protein</fullName>
    </submittedName>
</protein>
<dbReference type="PROSITE" id="PS51061">
    <property type="entry name" value="R3H"/>
    <property type="match status" value="1"/>
</dbReference>
<dbReference type="Pfam" id="PF01424">
    <property type="entry name" value="R3H"/>
    <property type="match status" value="1"/>
</dbReference>
<dbReference type="SMART" id="SM00393">
    <property type="entry name" value="R3H"/>
    <property type="match status" value="1"/>
</dbReference>
<dbReference type="AlphaFoldDB" id="A0A9D1GRR2"/>
<evidence type="ECO:0000313" key="2">
    <source>
        <dbReference type="EMBL" id="HIT49541.1"/>
    </source>
</evidence>